<comment type="subcellular location">
    <subcellularLocation>
        <location evidence="1">Endomembrane system</location>
        <topology evidence="1">Multi-pass membrane protein</topology>
    </subcellularLocation>
    <subcellularLocation>
        <location evidence="5">Membrane</location>
        <topology evidence="5">Multi-pass membrane protein</topology>
    </subcellularLocation>
</comment>
<feature type="transmembrane region" description="Helical" evidence="6">
    <location>
        <begin position="237"/>
        <end position="260"/>
    </location>
</feature>
<feature type="transmembrane region" description="Helical" evidence="6">
    <location>
        <begin position="454"/>
        <end position="478"/>
    </location>
</feature>
<feature type="transmembrane region" description="Helical" evidence="6">
    <location>
        <begin position="29"/>
        <end position="49"/>
    </location>
</feature>
<feature type="domain" description="NADH-Ubiquinone oxidoreductase (complex I) chain 5 N-terminal" evidence="8">
    <location>
        <begin position="64"/>
        <end position="114"/>
    </location>
</feature>
<feature type="transmembrane region" description="Helical" evidence="6">
    <location>
        <begin position="136"/>
        <end position="155"/>
    </location>
</feature>
<dbReference type="GO" id="GO:0015990">
    <property type="term" value="P:electron transport coupled proton transport"/>
    <property type="evidence" value="ECO:0007669"/>
    <property type="project" value="TreeGrafter"/>
</dbReference>
<evidence type="ECO:0000256" key="5">
    <source>
        <dbReference type="RuleBase" id="RU000320"/>
    </source>
</evidence>
<evidence type="ECO:0000313" key="9">
    <source>
        <dbReference type="EMBL" id="SHI98740.1"/>
    </source>
</evidence>
<dbReference type="RefSeq" id="WP_072907016.1">
    <property type="nucleotide sequence ID" value="NZ_FQZT01000003.1"/>
</dbReference>
<dbReference type="GO" id="GO:0016020">
    <property type="term" value="C:membrane"/>
    <property type="evidence" value="ECO:0007669"/>
    <property type="project" value="UniProtKB-SubCell"/>
</dbReference>
<feature type="transmembrane region" description="Helical" evidence="6">
    <location>
        <begin position="498"/>
        <end position="519"/>
    </location>
</feature>
<keyword evidence="2 5" id="KW-0812">Transmembrane</keyword>
<dbReference type="GO" id="GO:0012505">
    <property type="term" value="C:endomembrane system"/>
    <property type="evidence" value="ECO:0007669"/>
    <property type="project" value="UniProtKB-SubCell"/>
</dbReference>
<keyword evidence="4 6" id="KW-0472">Membrane</keyword>
<dbReference type="GO" id="GO:0003954">
    <property type="term" value="F:NADH dehydrogenase activity"/>
    <property type="evidence" value="ECO:0007669"/>
    <property type="project" value="TreeGrafter"/>
</dbReference>
<dbReference type="NCBIfam" id="TIGR01974">
    <property type="entry name" value="NDH_I_L"/>
    <property type="match status" value="1"/>
</dbReference>
<dbReference type="InterPro" id="IPR001516">
    <property type="entry name" value="Proton_antipo_N"/>
</dbReference>
<dbReference type="Pfam" id="PF00361">
    <property type="entry name" value="Proton_antipo_M"/>
    <property type="match status" value="1"/>
</dbReference>
<organism evidence="9 10">
    <name type="scientific">Malonomonas rubra DSM 5091</name>
    <dbReference type="NCBI Taxonomy" id="1122189"/>
    <lineage>
        <taxon>Bacteria</taxon>
        <taxon>Pseudomonadati</taxon>
        <taxon>Thermodesulfobacteriota</taxon>
        <taxon>Desulfuromonadia</taxon>
        <taxon>Desulfuromonadales</taxon>
        <taxon>Geopsychrobacteraceae</taxon>
        <taxon>Malonomonas</taxon>
    </lineage>
</organism>
<keyword evidence="10" id="KW-1185">Reference proteome</keyword>
<feature type="transmembrane region" description="Helical" evidence="6">
    <location>
        <begin position="84"/>
        <end position="101"/>
    </location>
</feature>
<protein>
    <submittedName>
        <fullName evidence="9">NADH dehydrogenase subunit L</fullName>
    </submittedName>
</protein>
<feature type="transmembrane region" description="Helical" evidence="6">
    <location>
        <begin position="410"/>
        <end position="433"/>
    </location>
</feature>
<dbReference type="InterPro" id="IPR018393">
    <property type="entry name" value="NADHpl_OxRdtase_5_subgr"/>
</dbReference>
<name>A0A1M6FM14_MALRU</name>
<feature type="transmembrane region" description="Helical" evidence="6">
    <location>
        <begin position="266"/>
        <end position="289"/>
    </location>
</feature>
<dbReference type="GO" id="GO:0042773">
    <property type="term" value="P:ATP synthesis coupled electron transport"/>
    <property type="evidence" value="ECO:0007669"/>
    <property type="project" value="InterPro"/>
</dbReference>
<evidence type="ECO:0000256" key="3">
    <source>
        <dbReference type="ARBA" id="ARBA00022989"/>
    </source>
</evidence>
<feature type="domain" description="NADH:quinone oxidoreductase/Mrp antiporter transmembrane" evidence="7">
    <location>
        <begin position="130"/>
        <end position="412"/>
    </location>
</feature>
<dbReference type="InterPro" id="IPR003945">
    <property type="entry name" value="NU5C-like"/>
</dbReference>
<accession>A0A1M6FM14</accession>
<reference evidence="9 10" key="1">
    <citation type="submission" date="2016-11" db="EMBL/GenBank/DDBJ databases">
        <authorList>
            <person name="Jaros S."/>
            <person name="Januszkiewicz K."/>
            <person name="Wedrychowicz H."/>
        </authorList>
    </citation>
    <scope>NUCLEOTIDE SEQUENCE [LARGE SCALE GENOMIC DNA]</scope>
    <source>
        <strain evidence="9 10">DSM 5091</strain>
    </source>
</reference>
<dbReference type="EMBL" id="FQZT01000003">
    <property type="protein sequence ID" value="SHI98740.1"/>
    <property type="molecule type" value="Genomic_DNA"/>
</dbReference>
<dbReference type="InterPro" id="IPR001750">
    <property type="entry name" value="ND/Mrp_TM"/>
</dbReference>
<feature type="transmembrane region" description="Helical" evidence="6">
    <location>
        <begin position="176"/>
        <end position="194"/>
    </location>
</feature>
<evidence type="ECO:0000256" key="4">
    <source>
        <dbReference type="ARBA" id="ARBA00023136"/>
    </source>
</evidence>
<dbReference type="Pfam" id="PF00662">
    <property type="entry name" value="Proton_antipo_N"/>
    <property type="match status" value="1"/>
</dbReference>
<feature type="transmembrane region" description="Helical" evidence="6">
    <location>
        <begin position="370"/>
        <end position="390"/>
    </location>
</feature>
<feature type="transmembrane region" description="Helical" evidence="6">
    <location>
        <begin position="597"/>
        <end position="614"/>
    </location>
</feature>
<dbReference type="STRING" id="1122189.SAMN02745165_01339"/>
<evidence type="ECO:0000256" key="2">
    <source>
        <dbReference type="ARBA" id="ARBA00022692"/>
    </source>
</evidence>
<dbReference type="PRINTS" id="PR01435">
    <property type="entry name" value="NPOXDRDTASE5"/>
</dbReference>
<dbReference type="Gene3D" id="1.20.5.2700">
    <property type="match status" value="1"/>
</dbReference>
<dbReference type="GO" id="GO:0008137">
    <property type="term" value="F:NADH dehydrogenase (ubiquinone) activity"/>
    <property type="evidence" value="ECO:0007669"/>
    <property type="project" value="InterPro"/>
</dbReference>
<feature type="transmembrane region" description="Helical" evidence="6">
    <location>
        <begin position="301"/>
        <end position="327"/>
    </location>
</feature>
<evidence type="ECO:0000313" key="10">
    <source>
        <dbReference type="Proteomes" id="UP000184171"/>
    </source>
</evidence>
<sequence length="619" mass="67205">MAQLLAAIILLPLIGGVFNACFGSRLPRPVPAILASGAVIGSFLACLGMLPEAAEGARTTLFTWLNSGGFRADVGLLFDPLSSSMALMVTGVASLIHLYAAGYMEEDEDQVRFFALLNLFVFAMLMIVLADNLLLMFLGWEGVGFCSYGLIGFWYRKSENADAGRKAFIVTRIGDLFFTIAVLWLFALLGTIGIEEINSRVLEIDPTVVTIISLLLLGGACGKSAQLPLMSWLPDAMAGPTPVSALIHAATMVTAGVYLLCRLFPLVSLSPIAMGAIALVGALTALYAATSALCQREIKRVLAFSTMSQVGYMFMAVGVGSVSAAMFHLLTHAFFKALLFMGAGCLIHLAGHENDIFEMGGMRKFSKPVFWLFMAGLFCLAGAPLTGGFFSKDLILATAYAHGDSFHLAIYGLGVLTALLTSFYSFRLAYLVFAGDYRGEAHPHSLPKLMVWTLPLLALFGLGAGLFNLPHLFGGHSWLSGWFGRENDILHLSLQTEYQLIATAVGVFVIGWLIAHFRYRTYSGPEYNRASEFLLSAWYVDALYDRLLVRPFDLFCRFCWQGGEMGVINGVLDGLASGSQGWSRSLRALSDGKIPRYLQGFAWGFLLIVGWFLLKAVAK</sequence>
<proteinExistence type="predicted"/>
<dbReference type="PRINTS" id="PR01434">
    <property type="entry name" value="NADHDHGNASE5"/>
</dbReference>
<dbReference type="OrthoDB" id="9805769at2"/>
<gene>
    <name evidence="9" type="ORF">SAMN02745165_01339</name>
</gene>
<evidence type="ECO:0000259" key="8">
    <source>
        <dbReference type="Pfam" id="PF00662"/>
    </source>
</evidence>
<evidence type="ECO:0000259" key="7">
    <source>
        <dbReference type="Pfam" id="PF00361"/>
    </source>
</evidence>
<keyword evidence="3 6" id="KW-1133">Transmembrane helix</keyword>
<dbReference type="Proteomes" id="UP000184171">
    <property type="component" value="Unassembled WGS sequence"/>
</dbReference>
<dbReference type="NCBIfam" id="NF005141">
    <property type="entry name" value="PRK06590.1"/>
    <property type="match status" value="1"/>
</dbReference>
<evidence type="ECO:0000256" key="1">
    <source>
        <dbReference type="ARBA" id="ARBA00004127"/>
    </source>
</evidence>
<feature type="transmembrane region" description="Helical" evidence="6">
    <location>
        <begin position="113"/>
        <end position="130"/>
    </location>
</feature>
<dbReference type="PANTHER" id="PTHR42829:SF2">
    <property type="entry name" value="NADH-UBIQUINONE OXIDOREDUCTASE CHAIN 5"/>
    <property type="match status" value="1"/>
</dbReference>
<dbReference type="AlphaFoldDB" id="A0A1M6FM14"/>
<dbReference type="PANTHER" id="PTHR42829">
    <property type="entry name" value="NADH-UBIQUINONE OXIDOREDUCTASE CHAIN 5"/>
    <property type="match status" value="1"/>
</dbReference>
<evidence type="ECO:0000256" key="6">
    <source>
        <dbReference type="SAM" id="Phobius"/>
    </source>
</evidence>